<proteinExistence type="predicted"/>
<evidence type="ECO:0000313" key="1">
    <source>
        <dbReference type="EMBL" id="MDO6422628.1"/>
    </source>
</evidence>
<comment type="caution">
    <text evidence="1">The sequence shown here is derived from an EMBL/GenBank/DDBJ whole genome shotgun (WGS) entry which is preliminary data.</text>
</comment>
<dbReference type="RefSeq" id="WP_216064828.1">
    <property type="nucleotide sequence ID" value="NZ_JAHKPP010000036.1"/>
</dbReference>
<reference evidence="1" key="1">
    <citation type="submission" date="2023-07" db="EMBL/GenBank/DDBJ databases">
        <title>Genome content predicts the carbon catabolic preferences of heterotrophic bacteria.</title>
        <authorList>
            <person name="Gralka M."/>
        </authorList>
    </citation>
    <scope>NUCLEOTIDE SEQUENCE</scope>
    <source>
        <strain evidence="1">I3M17_2</strain>
    </source>
</reference>
<protein>
    <recommendedName>
        <fullName evidence="3">Levansucrase</fullName>
    </recommendedName>
</protein>
<sequence>MSKLIEVPAPWPEAFDGEIIHPELYLWDAWGFSVANELHLYCLAVPKKTIDGSPVAASQRNNYPFHVRHFYSENLGKTWLDKGVFQQPSNASDGHDARNVWSGSVLPLSDGRLAVAYTGIRERGKEKPFVQNLAIGIANSAQTMGDKSGKVLFCPELHEASLRAAGYFFAEKDQIGLAGGENNGPITAWRDPFLIADTLDEKQPYKLVWAAKKSATQCAFGTASINLSNEDISATQLFGPTTLPDDDEFTQLELPQIYVDEQNKRYVLIAATTTRTSEAQSESEVDKRIRLYTAPSLTGPWQKAGTQTSEVGGLESLFGMTVLKADFENDTLYCMAPYTEATAPEQILSFAPIVKIDLNEIGRVQKISAKPVY</sequence>
<evidence type="ECO:0008006" key="3">
    <source>
        <dbReference type="Google" id="ProtNLM"/>
    </source>
</evidence>
<dbReference type="EMBL" id="JAUOPB010000006">
    <property type="protein sequence ID" value="MDO6422628.1"/>
    <property type="molecule type" value="Genomic_DNA"/>
</dbReference>
<dbReference type="AlphaFoldDB" id="A0AAW7X4Q6"/>
<name>A0AAW7X4Q6_9GAMM</name>
<accession>A0AAW7X4Q6</accession>
<gene>
    <name evidence="1" type="ORF">Q4521_09095</name>
</gene>
<dbReference type="Proteomes" id="UP001169760">
    <property type="component" value="Unassembled WGS sequence"/>
</dbReference>
<organism evidence="1 2">
    <name type="scientific">Saccharophagus degradans</name>
    <dbReference type="NCBI Taxonomy" id="86304"/>
    <lineage>
        <taxon>Bacteria</taxon>
        <taxon>Pseudomonadati</taxon>
        <taxon>Pseudomonadota</taxon>
        <taxon>Gammaproteobacteria</taxon>
        <taxon>Cellvibrionales</taxon>
        <taxon>Cellvibrionaceae</taxon>
        <taxon>Saccharophagus</taxon>
    </lineage>
</organism>
<evidence type="ECO:0000313" key="2">
    <source>
        <dbReference type="Proteomes" id="UP001169760"/>
    </source>
</evidence>